<feature type="compositionally biased region" description="Basic and acidic residues" evidence="1">
    <location>
        <begin position="21"/>
        <end position="49"/>
    </location>
</feature>
<gene>
    <name evidence="3" type="ORF">DDJ31_11695</name>
    <name evidence="2" type="ORF">ELQ87_27570</name>
</gene>
<feature type="compositionally biased region" description="Low complexity" evidence="1">
    <location>
        <begin position="1"/>
        <end position="19"/>
    </location>
</feature>
<feature type="region of interest" description="Disordered" evidence="1">
    <location>
        <begin position="130"/>
        <end position="158"/>
    </location>
</feature>
<dbReference type="EMBL" id="CP029078">
    <property type="protein sequence ID" value="QCN90504.1"/>
    <property type="molecule type" value="Genomic_DNA"/>
</dbReference>
<feature type="region of interest" description="Disordered" evidence="1">
    <location>
        <begin position="1"/>
        <end position="96"/>
    </location>
</feature>
<evidence type="ECO:0000256" key="1">
    <source>
        <dbReference type="SAM" id="MobiDB-lite"/>
    </source>
</evidence>
<evidence type="ECO:0000313" key="4">
    <source>
        <dbReference type="Proteomes" id="UP000271291"/>
    </source>
</evidence>
<evidence type="ECO:0008006" key="6">
    <source>
        <dbReference type="Google" id="ProtNLM"/>
    </source>
</evidence>
<evidence type="ECO:0000313" key="2">
    <source>
        <dbReference type="EMBL" id="AZS90090.1"/>
    </source>
</evidence>
<dbReference type="OrthoDB" id="3217284at2"/>
<organism evidence="2 4">
    <name type="scientific">Streptomyces griseoviridis</name>
    <dbReference type="NCBI Taxonomy" id="45398"/>
    <lineage>
        <taxon>Bacteria</taxon>
        <taxon>Bacillati</taxon>
        <taxon>Actinomycetota</taxon>
        <taxon>Actinomycetes</taxon>
        <taxon>Kitasatosporales</taxon>
        <taxon>Streptomycetaceae</taxon>
        <taxon>Streptomyces</taxon>
    </lineage>
</organism>
<dbReference type="EMBL" id="CP034687">
    <property type="protein sequence ID" value="AZS90090.1"/>
    <property type="molecule type" value="Genomic_DNA"/>
</dbReference>
<protein>
    <recommendedName>
        <fullName evidence="6">Phosphatase</fullName>
    </recommendedName>
</protein>
<reference evidence="3 5" key="1">
    <citation type="submission" date="2018-04" db="EMBL/GenBank/DDBJ databases">
        <title>Complete genome sequences of Streptomyces griseoviridis K61 and characterization of antagonistic properties of biological control agents.</title>
        <authorList>
            <person name="Mariita R.M."/>
            <person name="Sello J.K."/>
        </authorList>
    </citation>
    <scope>NUCLEOTIDE SEQUENCE [LARGE SCALE GENOMIC DNA]</scope>
    <source>
        <strain evidence="3 5">K61</strain>
    </source>
</reference>
<name>A0A3Q9KUV8_STRGD</name>
<dbReference type="KEGG" id="sgd:ELQ87_27570"/>
<feature type="compositionally biased region" description="Low complexity" evidence="1">
    <location>
        <begin position="64"/>
        <end position="86"/>
    </location>
</feature>
<accession>A0A3Q9KUV8</accession>
<evidence type="ECO:0000313" key="5">
    <source>
        <dbReference type="Proteomes" id="UP000501753"/>
    </source>
</evidence>
<sequence length="177" mass="18796">MSSKTPDTTRTPDPTAPGDARTPEFRSAETRTPETRTPDSRTPESRTPEAKGSAARTSAGRTPASGAAATKTAAADGSASGASSLLAREESDKLGQQLQSAVAGFVDEPRASVAEADQVLAEIADRFTEAVTERRRHLRTSWRDGEGDDTGAGTADTEQLRLALRDYRELADRLLHS</sequence>
<dbReference type="AlphaFoldDB" id="A0A3Q9KUV8"/>
<proteinExistence type="predicted"/>
<reference evidence="2 4" key="2">
    <citation type="submission" date="2018-12" db="EMBL/GenBank/DDBJ databases">
        <title>Streptomyces griseoviridis F1-27 complete genome.</title>
        <authorList>
            <person name="Mariita R.M."/>
            <person name="Sello J.K."/>
        </authorList>
    </citation>
    <scope>NUCLEOTIDE SEQUENCE [LARGE SCALE GENOMIC DNA]</scope>
    <source>
        <strain evidence="2 4">F1-27</strain>
    </source>
</reference>
<evidence type="ECO:0000313" key="3">
    <source>
        <dbReference type="EMBL" id="QCN90504.1"/>
    </source>
</evidence>
<dbReference type="Proteomes" id="UP000271291">
    <property type="component" value="Chromosome"/>
</dbReference>
<keyword evidence="5" id="KW-1185">Reference proteome</keyword>
<dbReference type="Proteomes" id="UP000501753">
    <property type="component" value="Chromosome"/>
</dbReference>